<dbReference type="EMBL" id="JAUHHV010000011">
    <property type="protein sequence ID" value="KAK1408397.1"/>
    <property type="molecule type" value="Genomic_DNA"/>
</dbReference>
<accession>A0AAD8JPM2</accession>
<evidence type="ECO:0000313" key="1">
    <source>
        <dbReference type="EMBL" id="KAK1408397.1"/>
    </source>
</evidence>
<comment type="caution">
    <text evidence="1">The sequence shown here is derived from an EMBL/GenBank/DDBJ whole genome shotgun (WGS) entry which is preliminary data.</text>
</comment>
<protein>
    <submittedName>
        <fullName evidence="1">Uncharacterized protein</fullName>
    </submittedName>
</protein>
<dbReference type="PANTHER" id="PTHR40637">
    <property type="entry name" value="ESSS SUBUNIT OF NADH:UBIQUINONE OXIDOREDUCTASE (COMPLEX I) PROTEIN"/>
    <property type="match status" value="1"/>
</dbReference>
<organism evidence="1 2">
    <name type="scientific">Tagetes erecta</name>
    <name type="common">African marigold</name>
    <dbReference type="NCBI Taxonomy" id="13708"/>
    <lineage>
        <taxon>Eukaryota</taxon>
        <taxon>Viridiplantae</taxon>
        <taxon>Streptophyta</taxon>
        <taxon>Embryophyta</taxon>
        <taxon>Tracheophyta</taxon>
        <taxon>Spermatophyta</taxon>
        <taxon>Magnoliopsida</taxon>
        <taxon>eudicotyledons</taxon>
        <taxon>Gunneridae</taxon>
        <taxon>Pentapetalae</taxon>
        <taxon>asterids</taxon>
        <taxon>campanulids</taxon>
        <taxon>Asterales</taxon>
        <taxon>Asteraceae</taxon>
        <taxon>Asteroideae</taxon>
        <taxon>Heliantheae alliance</taxon>
        <taxon>Tageteae</taxon>
        <taxon>Tagetes</taxon>
    </lineage>
</organism>
<keyword evidence="2" id="KW-1185">Reference proteome</keyword>
<dbReference type="Proteomes" id="UP001229421">
    <property type="component" value="Unassembled WGS sequence"/>
</dbReference>
<proteinExistence type="predicted"/>
<evidence type="ECO:0000313" key="2">
    <source>
        <dbReference type="Proteomes" id="UP001229421"/>
    </source>
</evidence>
<sequence>MVMGTGWLAKAQTLIILSSMAHPSIFISSFHTPTNATTANSDVPSTTTVNGIDLVTSFLTIVILGVGLNAKPDLTIEAWAYQKALERTEAQKQFVNRRRC</sequence>
<reference evidence="1" key="1">
    <citation type="journal article" date="2023" name="bioRxiv">
        <title>Improved chromosome-level genome assembly for marigold (Tagetes erecta).</title>
        <authorList>
            <person name="Jiang F."/>
            <person name="Yuan L."/>
            <person name="Wang S."/>
            <person name="Wang H."/>
            <person name="Xu D."/>
            <person name="Wang A."/>
            <person name="Fan W."/>
        </authorList>
    </citation>
    <scope>NUCLEOTIDE SEQUENCE</scope>
    <source>
        <strain evidence="1">WSJ</strain>
        <tissue evidence="1">Leaf</tissue>
    </source>
</reference>
<dbReference type="PANTHER" id="PTHR40637:SF1">
    <property type="entry name" value="ESSS SUBUNIT OF NADH:UBIQUINONE OXIDOREDUCTASE (COMPLEX I) PROTEIN"/>
    <property type="match status" value="1"/>
</dbReference>
<gene>
    <name evidence="1" type="ORF">QVD17_40132</name>
</gene>
<dbReference type="AlphaFoldDB" id="A0AAD8JPM2"/>
<name>A0AAD8JPM2_TARER</name>